<dbReference type="Proteomes" id="UP000595001">
    <property type="component" value="Chromosome"/>
</dbReference>
<dbReference type="AlphaFoldDB" id="A0A7T3FVM9"/>
<dbReference type="KEGG" id="hlt:I7X12_12495"/>
<gene>
    <name evidence="1" type="ORF">I7X12_12495</name>
</gene>
<evidence type="ECO:0000313" key="1">
    <source>
        <dbReference type="EMBL" id="QPV61579.1"/>
    </source>
</evidence>
<evidence type="ECO:0008006" key="3">
    <source>
        <dbReference type="Google" id="ProtNLM"/>
    </source>
</evidence>
<name>A0A7T3FVM9_9EURY</name>
<proteinExistence type="predicted"/>
<keyword evidence="2" id="KW-1185">Reference proteome</keyword>
<protein>
    <recommendedName>
        <fullName evidence="3">RecA-superfamily ATPase, KaiC/GvpD/RAD55 family</fullName>
    </recommendedName>
</protein>
<sequence length="185" mass="20141">MTDLGFPLEGSTLIVGPSQAGKTQLTARAMEAWIDREGTADVVLLEFGPEYDRNGTVLGRRLERYTDIPSDVWVGTVDAHAPRAESVHEAELRELARENAMAAADRLADAPAAPAAVFVNDVTIGYQHADGAVERLLDYCDTAETAVLNAFESDELGTDDPVSARERDVVQRLRTWADRTIALES</sequence>
<organism evidence="1 2">
    <name type="scientific">Halosimplex litoreum</name>
    <dbReference type="NCBI Taxonomy" id="1198301"/>
    <lineage>
        <taxon>Archaea</taxon>
        <taxon>Methanobacteriati</taxon>
        <taxon>Methanobacteriota</taxon>
        <taxon>Stenosarchaea group</taxon>
        <taxon>Halobacteria</taxon>
        <taxon>Halobacteriales</taxon>
        <taxon>Haloarculaceae</taxon>
        <taxon>Halosimplex</taxon>
    </lineage>
</organism>
<accession>A0A7T3FVM9</accession>
<dbReference type="OrthoDB" id="253084at2157"/>
<dbReference type="InterPro" id="IPR027417">
    <property type="entry name" value="P-loop_NTPase"/>
</dbReference>
<evidence type="ECO:0000313" key="2">
    <source>
        <dbReference type="Proteomes" id="UP000595001"/>
    </source>
</evidence>
<reference evidence="1 2" key="1">
    <citation type="submission" date="2020-12" db="EMBL/GenBank/DDBJ databases">
        <title>Halosimplex halophilum sp. nov. and Halosimplex salinum sp. nov., two new members of the genus Halosimplex.</title>
        <authorList>
            <person name="Cui H.L."/>
        </authorList>
    </citation>
    <scope>NUCLEOTIDE SEQUENCE [LARGE SCALE GENOMIC DNA]</scope>
    <source>
        <strain evidence="1 2">YGH94</strain>
    </source>
</reference>
<dbReference type="SUPFAM" id="SSF52540">
    <property type="entry name" value="P-loop containing nucleoside triphosphate hydrolases"/>
    <property type="match status" value="1"/>
</dbReference>
<dbReference type="RefSeq" id="WP_198060409.1">
    <property type="nucleotide sequence ID" value="NZ_CP065856.1"/>
</dbReference>
<dbReference type="GeneID" id="60589326"/>
<dbReference type="EMBL" id="CP065856">
    <property type="protein sequence ID" value="QPV61579.1"/>
    <property type="molecule type" value="Genomic_DNA"/>
</dbReference>